<protein>
    <submittedName>
        <fullName evidence="1">Uncharacterized protein</fullName>
    </submittedName>
</protein>
<reference evidence="1 2" key="1">
    <citation type="submission" date="2017-11" db="EMBL/GenBank/DDBJ databases">
        <title>Draft genome sequence of Mitsuaria sp. HWN-4.</title>
        <authorList>
            <person name="Gundlapally S.R."/>
        </authorList>
    </citation>
    <scope>NUCLEOTIDE SEQUENCE [LARGE SCALE GENOMIC DNA]</scope>
    <source>
        <strain evidence="1 2">HWN-4</strain>
    </source>
</reference>
<organism evidence="1 2">
    <name type="scientific">Roseateles chitinivorans</name>
    <dbReference type="NCBI Taxonomy" id="2917965"/>
    <lineage>
        <taxon>Bacteria</taxon>
        <taxon>Pseudomonadati</taxon>
        <taxon>Pseudomonadota</taxon>
        <taxon>Betaproteobacteria</taxon>
        <taxon>Burkholderiales</taxon>
        <taxon>Sphaerotilaceae</taxon>
        <taxon>Roseateles</taxon>
    </lineage>
</organism>
<sequence length="135" mass="14731">MTTQLILFRLAIQSSYVANSEEPATEDAFDTIQFFASNGSAWRIKTYATDQDVHVWSLDGGELGDLVELAVSNTEANYGDVLEEGYIIDSETGLDGVREQLEARGLPPHLNETSVGAVFWTPPGSSYKSKSRPGN</sequence>
<comment type="caution">
    <text evidence="1">The sequence shown here is derived from an EMBL/GenBank/DDBJ whole genome shotgun (WGS) entry which is preliminary data.</text>
</comment>
<name>A0A2G9CHN7_9BURK</name>
<accession>A0A2G9CHN7</accession>
<evidence type="ECO:0000313" key="1">
    <source>
        <dbReference type="EMBL" id="PIM55019.1"/>
    </source>
</evidence>
<dbReference type="AlphaFoldDB" id="A0A2G9CHN7"/>
<dbReference type="Proteomes" id="UP000231501">
    <property type="component" value="Unassembled WGS sequence"/>
</dbReference>
<dbReference type="RefSeq" id="WP_099859815.1">
    <property type="nucleotide sequence ID" value="NZ_PEOG01000006.1"/>
</dbReference>
<proteinExistence type="predicted"/>
<dbReference type="OrthoDB" id="6064723at2"/>
<dbReference type="EMBL" id="PEOG01000006">
    <property type="protein sequence ID" value="PIM55019.1"/>
    <property type="molecule type" value="Genomic_DNA"/>
</dbReference>
<gene>
    <name evidence="1" type="ORF">CS062_02145</name>
</gene>
<evidence type="ECO:0000313" key="2">
    <source>
        <dbReference type="Proteomes" id="UP000231501"/>
    </source>
</evidence>
<keyword evidence="2" id="KW-1185">Reference proteome</keyword>